<evidence type="ECO:0000313" key="4">
    <source>
        <dbReference type="Proteomes" id="UP000183053"/>
    </source>
</evidence>
<dbReference type="STRING" id="47312.SAMN04489765_2429"/>
<organism evidence="3 4">
    <name type="scientific">Tsukamurella pulmonis</name>
    <dbReference type="NCBI Taxonomy" id="47312"/>
    <lineage>
        <taxon>Bacteria</taxon>
        <taxon>Bacillati</taxon>
        <taxon>Actinomycetota</taxon>
        <taxon>Actinomycetes</taxon>
        <taxon>Mycobacteriales</taxon>
        <taxon>Tsukamurellaceae</taxon>
        <taxon>Tsukamurella</taxon>
    </lineage>
</organism>
<dbReference type="Pfam" id="PF20789">
    <property type="entry name" value="4HBT_3C"/>
    <property type="match status" value="1"/>
</dbReference>
<gene>
    <name evidence="3" type="ORF">SAMN04489765_2429</name>
</gene>
<dbReference type="EMBL" id="FNLF01000002">
    <property type="protein sequence ID" value="SDQ93983.1"/>
    <property type="molecule type" value="Genomic_DNA"/>
</dbReference>
<accession>A0A1H1EZ65</accession>
<reference evidence="4" key="1">
    <citation type="submission" date="2016-10" db="EMBL/GenBank/DDBJ databases">
        <authorList>
            <person name="Varghese N."/>
            <person name="Submissions S."/>
        </authorList>
    </citation>
    <scope>NUCLEOTIDE SEQUENCE [LARGE SCALE GENOMIC DNA]</scope>
    <source>
        <strain evidence="4">DSM 44142</strain>
    </source>
</reference>
<dbReference type="InterPro" id="IPR049449">
    <property type="entry name" value="TesB_ACOT8-like_N"/>
</dbReference>
<evidence type="ECO:0000259" key="2">
    <source>
        <dbReference type="Pfam" id="PF20789"/>
    </source>
</evidence>
<dbReference type="Proteomes" id="UP000183053">
    <property type="component" value="Unassembled WGS sequence"/>
</dbReference>
<sequence>MADDAFFHPAGNLDADGHRWEVFDPTPSSASVWADTMQHGAPPAAIMVRAIEKLVGEGSRERRERGRSAPSLRISRVTIDLLGVVPITRTRVRARVARPGRTISLIAAEMDCIDASGEYRTVARAQAWALAASDTSALARDLSPVLPPAGAEQGVMPGFFEHLKDQGFLAACDWRFVDGPDGPDGIKQCWIRAKMPLVAGEEPSPLVQVFSVVDAANGISAYLDPSVVTWMNMDMTVHLHRSPQPVDGWIGVVGDQLVGGEGIGTTLSRLYDGAGAFAVGAQTLLIAAR</sequence>
<evidence type="ECO:0000313" key="3">
    <source>
        <dbReference type="EMBL" id="SDQ93983.1"/>
    </source>
</evidence>
<dbReference type="SUPFAM" id="SSF54637">
    <property type="entry name" value="Thioesterase/thiol ester dehydrase-isomerase"/>
    <property type="match status" value="1"/>
</dbReference>
<dbReference type="InterPro" id="IPR042171">
    <property type="entry name" value="Acyl-CoA_hotdog"/>
</dbReference>
<feature type="domain" description="Acyl-CoA thioesterase-like N-terminal HotDog" evidence="1">
    <location>
        <begin position="32"/>
        <end position="128"/>
    </location>
</feature>
<dbReference type="Gene3D" id="2.40.160.210">
    <property type="entry name" value="Acyl-CoA thioesterase, double hotdog domain"/>
    <property type="match status" value="1"/>
</dbReference>
<dbReference type="InterPro" id="IPR049450">
    <property type="entry name" value="ACOT8-like_C"/>
</dbReference>
<protein>
    <submittedName>
        <fullName evidence="3">Thioesterase-like superfamily protein</fullName>
    </submittedName>
</protein>
<feature type="domain" description="Acyl-CoA thioesterase-like C-terminal" evidence="2">
    <location>
        <begin position="161"/>
        <end position="286"/>
    </location>
</feature>
<dbReference type="InterPro" id="IPR029069">
    <property type="entry name" value="HotDog_dom_sf"/>
</dbReference>
<proteinExistence type="predicted"/>
<dbReference type="OrthoDB" id="1413770at2"/>
<dbReference type="AlphaFoldDB" id="A0A1H1EZ65"/>
<dbReference type="RefSeq" id="WP_068565263.1">
    <property type="nucleotide sequence ID" value="NZ_FNLF01000002.1"/>
</dbReference>
<name>A0A1H1EZ65_9ACTN</name>
<evidence type="ECO:0000259" key="1">
    <source>
        <dbReference type="Pfam" id="PF13622"/>
    </source>
</evidence>
<keyword evidence="4" id="KW-1185">Reference proteome</keyword>
<dbReference type="Pfam" id="PF13622">
    <property type="entry name" value="4HBT_3"/>
    <property type="match status" value="1"/>
</dbReference>